<keyword evidence="4" id="KW-0418">Kinase</keyword>
<dbReference type="Pfam" id="PF17042">
    <property type="entry name" value="NBD_C"/>
    <property type="match status" value="1"/>
</dbReference>
<dbReference type="Proteomes" id="UP000006873">
    <property type="component" value="Chromosome"/>
</dbReference>
<keyword evidence="10" id="KW-1185">Reference proteome</keyword>
<dbReference type="InterPro" id="IPR042213">
    <property type="entry name" value="NBD_C_sf"/>
</dbReference>
<evidence type="ECO:0000256" key="5">
    <source>
        <dbReference type="ARBA" id="ARBA00022840"/>
    </source>
</evidence>
<keyword evidence="2" id="KW-0808">Transferase</keyword>
<keyword evidence="6" id="KW-0119">Carbohydrate metabolism</keyword>
<evidence type="ECO:0000256" key="3">
    <source>
        <dbReference type="ARBA" id="ARBA00022741"/>
    </source>
</evidence>
<keyword evidence="5" id="KW-0067">ATP-binding</keyword>
<evidence type="ECO:0000256" key="4">
    <source>
        <dbReference type="ARBA" id="ARBA00022777"/>
    </source>
</evidence>
<dbReference type="InterPro" id="IPR031475">
    <property type="entry name" value="NBD_C"/>
</dbReference>
<sequence>MSDMAERLEASILTTFKPIDEKAVNAQLNEALKGFDRKIVVLDDDPTGVQTVHDISVYTDWSVDSMRKGFDEENSMFFILTNSRGLTAPETTKAHREMAENILQVAKETGKKFVVISRSDSTLRGHYPLEPEILKDVIESGSDQKIDGEIIYPFFKEGGRFTIGNVHYVQEGDVLVPAGETEFAKDKSFGYKASDLGEWCEEKSGGKYKAGDVTFISLEDLRNLEIDKIADQLMQVKDFNKIVVNSIDYADVKVFAIALVKAMNQGKNFIFRSAAAITKVLGGVTDKPILSHDELILTENRNGGIIVVGSHVNKTTAQLEELKNSDKPIEFIEFNQHRVLEENGLEQEVERVVSIVDADIKAGKTVAVYTRRDRFDLDTDDKDEQLKVSVKISDAVTSIITNLSVRPNFIVAKGGITSSDIGTKALRVQKANVMGQIKPGIPVWMTGEESKFPGLPYVIFPGNVGTNTTLREAVETLMGE</sequence>
<organism evidence="9 10">
    <name type="scientific">Eubacterium callanderi</name>
    <dbReference type="NCBI Taxonomy" id="53442"/>
    <lineage>
        <taxon>Bacteria</taxon>
        <taxon>Bacillati</taxon>
        <taxon>Bacillota</taxon>
        <taxon>Clostridia</taxon>
        <taxon>Eubacteriales</taxon>
        <taxon>Eubacteriaceae</taxon>
        <taxon>Eubacterium</taxon>
    </lineage>
</organism>
<evidence type="ECO:0000313" key="9">
    <source>
        <dbReference type="EMBL" id="ADO36564.1"/>
    </source>
</evidence>
<dbReference type="eggNOG" id="COG3395">
    <property type="taxonomic scope" value="Bacteria"/>
</dbReference>
<dbReference type="Pfam" id="PF07005">
    <property type="entry name" value="SBD_N"/>
    <property type="match status" value="1"/>
</dbReference>
<evidence type="ECO:0000313" key="10">
    <source>
        <dbReference type="Proteomes" id="UP000006873"/>
    </source>
</evidence>
<comment type="similarity">
    <text evidence="1">Belongs to the four-carbon acid sugar kinase family.</text>
</comment>
<dbReference type="Gene3D" id="3.40.980.20">
    <property type="entry name" value="Four-carbon acid sugar kinase, nucleotide binding domain"/>
    <property type="match status" value="1"/>
</dbReference>
<evidence type="ECO:0000256" key="1">
    <source>
        <dbReference type="ARBA" id="ARBA00005715"/>
    </source>
</evidence>
<dbReference type="KEGG" id="elm:ELI_1578"/>
<accession>E3GLJ1</accession>
<name>E3GLJ1_9FIRM</name>
<feature type="domain" description="Four-carbon acid sugar kinase N-terminal" evidence="7">
    <location>
        <begin position="39"/>
        <end position="280"/>
    </location>
</feature>
<dbReference type="GO" id="GO:0016301">
    <property type="term" value="F:kinase activity"/>
    <property type="evidence" value="ECO:0007669"/>
    <property type="project" value="UniProtKB-KW"/>
</dbReference>
<keyword evidence="3" id="KW-0547">Nucleotide-binding</keyword>
<dbReference type="SUPFAM" id="SSF142764">
    <property type="entry name" value="YgbK-like"/>
    <property type="match status" value="1"/>
</dbReference>
<dbReference type="InterPro" id="IPR010737">
    <property type="entry name" value="4-carb_acid_sugar_kinase_N"/>
</dbReference>
<evidence type="ECO:0000256" key="2">
    <source>
        <dbReference type="ARBA" id="ARBA00022679"/>
    </source>
</evidence>
<dbReference type="AlphaFoldDB" id="E3GLJ1"/>
<reference evidence="9 10" key="2">
    <citation type="journal article" date="2011" name="J. Bacteriol.">
        <title>Complete genome sequence of a carbon monoxide-utilizing acetogen, Eubacterium limosum KIST612.</title>
        <authorList>
            <person name="Roh H."/>
            <person name="Ko H.J."/>
            <person name="Kim D."/>
            <person name="Choi D.G."/>
            <person name="Park S."/>
            <person name="Kim S."/>
            <person name="Chang I.S."/>
            <person name="Choi I.G."/>
        </authorList>
    </citation>
    <scope>NUCLEOTIDE SEQUENCE [LARGE SCALE GENOMIC DNA]</scope>
    <source>
        <strain evidence="9 10">KIST612</strain>
    </source>
</reference>
<dbReference type="Gene3D" id="3.40.50.10840">
    <property type="entry name" value="Putative sugar-binding, N-terminal domain"/>
    <property type="match status" value="1"/>
</dbReference>
<dbReference type="EMBL" id="CP002273">
    <property type="protein sequence ID" value="ADO36564.1"/>
    <property type="molecule type" value="Genomic_DNA"/>
</dbReference>
<proteinExistence type="inferred from homology"/>
<reference key="1">
    <citation type="submission" date="2010-09" db="EMBL/GenBank/DDBJ databases">
        <authorList>
            <person name="Roh H."/>
            <person name="Ko H.-J."/>
            <person name="Kim D."/>
            <person name="Choi D.G."/>
            <person name="Park S."/>
            <person name="Kim S."/>
            <person name="Kim K.H."/>
            <person name="Chang I.S."/>
            <person name="Choi I.-G."/>
        </authorList>
    </citation>
    <scope>NUCLEOTIDE SEQUENCE</scope>
    <source>
        <strain>KIST612</strain>
    </source>
</reference>
<dbReference type="InterPro" id="IPR037051">
    <property type="entry name" value="4-carb_acid_sugar_kinase_N_sf"/>
</dbReference>
<evidence type="ECO:0008006" key="11">
    <source>
        <dbReference type="Google" id="ProtNLM"/>
    </source>
</evidence>
<gene>
    <name evidence="9" type="ordered locus">ELI_1578</name>
</gene>
<evidence type="ECO:0000256" key="6">
    <source>
        <dbReference type="ARBA" id="ARBA00023277"/>
    </source>
</evidence>
<protein>
    <recommendedName>
        <fullName evidence="11">Hydroxyacid dehydrogenase</fullName>
    </recommendedName>
</protein>
<feature type="domain" description="Four-carbon acid sugar kinase nucleotide binding" evidence="8">
    <location>
        <begin position="306"/>
        <end position="470"/>
    </location>
</feature>
<evidence type="ECO:0000259" key="7">
    <source>
        <dbReference type="Pfam" id="PF07005"/>
    </source>
</evidence>
<dbReference type="HOGENOM" id="CLU_044742_0_0_9"/>
<dbReference type="GO" id="GO:0005524">
    <property type="term" value="F:ATP binding"/>
    <property type="evidence" value="ECO:0007669"/>
    <property type="project" value="UniProtKB-KW"/>
</dbReference>
<evidence type="ECO:0000259" key="8">
    <source>
        <dbReference type="Pfam" id="PF17042"/>
    </source>
</evidence>